<feature type="non-terminal residue" evidence="1">
    <location>
        <position position="1"/>
    </location>
</feature>
<organism evidence="1 2">
    <name type="scientific">Xanthomonas hortorum pv. hederae</name>
    <dbReference type="NCBI Taxonomy" id="453603"/>
    <lineage>
        <taxon>Bacteria</taxon>
        <taxon>Pseudomonadati</taxon>
        <taxon>Pseudomonadota</taxon>
        <taxon>Gammaproteobacteria</taxon>
        <taxon>Lysobacterales</taxon>
        <taxon>Lysobacteraceae</taxon>
        <taxon>Xanthomonas</taxon>
    </lineage>
</organism>
<dbReference type="EMBL" id="JANWTP010000097">
    <property type="protein sequence ID" value="MDC8640101.1"/>
    <property type="molecule type" value="Genomic_DNA"/>
</dbReference>
<proteinExistence type="predicted"/>
<gene>
    <name evidence="1" type="ORF">NY667_20390</name>
</gene>
<reference evidence="1" key="2">
    <citation type="submission" date="2022-08" db="EMBL/GenBank/DDBJ databases">
        <authorList>
            <person name="Iruegas-Bocardo F."/>
            <person name="Weisberg A.J."/>
            <person name="Riutta E.R."/>
            <person name="Kilday K."/>
            <person name="Bonkowski J.C."/>
            <person name="Creswell T."/>
            <person name="Daughtrey M.L."/>
            <person name="Rane K."/>
            <person name="Grunwald N.J."/>
            <person name="Chang J.H."/>
            <person name="Putnam M.L."/>
        </authorList>
    </citation>
    <scope>NUCLEOTIDE SEQUENCE</scope>
    <source>
        <strain evidence="1">22-338</strain>
    </source>
</reference>
<evidence type="ECO:0000313" key="1">
    <source>
        <dbReference type="EMBL" id="MDC8640101.1"/>
    </source>
</evidence>
<dbReference type="AlphaFoldDB" id="A0A9X4BUW5"/>
<comment type="caution">
    <text evidence="1">The sequence shown here is derived from an EMBL/GenBank/DDBJ whole genome shotgun (WGS) entry which is preliminary data.</text>
</comment>
<dbReference type="RefSeq" id="WP_273664578.1">
    <property type="nucleotide sequence ID" value="NZ_JANWTP010000097.1"/>
</dbReference>
<protein>
    <submittedName>
        <fullName evidence="1">Uncharacterized protein</fullName>
    </submittedName>
</protein>
<accession>A0A9X4BUW5</accession>
<dbReference type="Proteomes" id="UP001140230">
    <property type="component" value="Unassembled WGS sequence"/>
</dbReference>
<reference evidence="1" key="1">
    <citation type="journal article" date="2022" name="Phytopathology">
        <title>Whole genome sequencing-based tracing of a 2022 introduction and outbreak of Xanthomonas hortorum pv. pelargonii.</title>
        <authorList>
            <person name="Iruegas Bocardo F."/>
            <person name="Weisberg A.J."/>
            <person name="Riutta E.R."/>
            <person name="Kilday K.B."/>
            <person name="Bonkowski J.C."/>
            <person name="Creswell T.C."/>
            <person name="Daughtrey M."/>
            <person name="Rane K.K."/>
            <person name="Grunwald N.J."/>
            <person name="Chang J.H."/>
            <person name="Putnam M."/>
        </authorList>
    </citation>
    <scope>NUCLEOTIDE SEQUENCE</scope>
    <source>
        <strain evidence="1">22-338</strain>
    </source>
</reference>
<evidence type="ECO:0000313" key="2">
    <source>
        <dbReference type="Proteomes" id="UP001140230"/>
    </source>
</evidence>
<name>A0A9X4BUW5_9XANT</name>
<sequence>AFSVAERQLHGLLLNMRRVVSRIYGALFRGSLGARDAAAALARCDRNRVGHARQRTQSLSIV</sequence>